<proteinExistence type="predicted"/>
<dbReference type="RefSeq" id="WP_344196669.1">
    <property type="nucleotide sequence ID" value="NZ_BAAAME010000001.1"/>
</dbReference>
<comment type="subcellular location">
    <subcellularLocation>
        <location evidence="1">Cell membrane</location>
        <topology evidence="1">Multi-pass membrane protein</topology>
    </subcellularLocation>
</comment>
<dbReference type="PANTHER" id="PTHR23513">
    <property type="entry name" value="INTEGRAL MEMBRANE EFFLUX PROTEIN-RELATED"/>
    <property type="match status" value="1"/>
</dbReference>
<evidence type="ECO:0000256" key="5">
    <source>
        <dbReference type="ARBA" id="ARBA00022989"/>
    </source>
</evidence>
<comment type="caution">
    <text evidence="8">The sequence shown here is derived from an EMBL/GenBank/DDBJ whole genome shotgun (WGS) entry which is preliminary data.</text>
</comment>
<keyword evidence="3" id="KW-1003">Cell membrane</keyword>
<feature type="transmembrane region" description="Helical" evidence="7">
    <location>
        <begin position="345"/>
        <end position="364"/>
    </location>
</feature>
<keyword evidence="9" id="KW-1185">Reference proteome</keyword>
<feature type="transmembrane region" description="Helical" evidence="7">
    <location>
        <begin position="310"/>
        <end position="333"/>
    </location>
</feature>
<evidence type="ECO:0000256" key="4">
    <source>
        <dbReference type="ARBA" id="ARBA00022692"/>
    </source>
</evidence>
<dbReference type="CDD" id="cd06173">
    <property type="entry name" value="MFS_MefA_like"/>
    <property type="match status" value="1"/>
</dbReference>
<keyword evidence="5 7" id="KW-1133">Transmembrane helix</keyword>
<dbReference type="Proteomes" id="UP001501057">
    <property type="component" value="Unassembled WGS sequence"/>
</dbReference>
<feature type="transmembrane region" description="Helical" evidence="7">
    <location>
        <begin position="282"/>
        <end position="304"/>
    </location>
</feature>
<dbReference type="EMBL" id="BAAAME010000001">
    <property type="protein sequence ID" value="GAA1724332.1"/>
    <property type="molecule type" value="Genomic_DNA"/>
</dbReference>
<dbReference type="PANTHER" id="PTHR23513:SF11">
    <property type="entry name" value="STAPHYLOFERRIN A TRANSPORTER"/>
    <property type="match status" value="1"/>
</dbReference>
<feature type="transmembrane region" description="Helical" evidence="7">
    <location>
        <begin position="173"/>
        <end position="191"/>
    </location>
</feature>
<feature type="transmembrane region" description="Helical" evidence="7">
    <location>
        <begin position="370"/>
        <end position="391"/>
    </location>
</feature>
<dbReference type="InterPro" id="IPR010290">
    <property type="entry name" value="TM_effector"/>
</dbReference>
<feature type="transmembrane region" description="Helical" evidence="7">
    <location>
        <begin position="252"/>
        <end position="275"/>
    </location>
</feature>
<feature type="transmembrane region" description="Helical" evidence="7">
    <location>
        <begin position="105"/>
        <end position="125"/>
    </location>
</feature>
<evidence type="ECO:0000256" key="3">
    <source>
        <dbReference type="ARBA" id="ARBA00022475"/>
    </source>
</evidence>
<reference evidence="8 9" key="1">
    <citation type="journal article" date="2019" name="Int. J. Syst. Evol. Microbiol.">
        <title>The Global Catalogue of Microorganisms (GCM) 10K type strain sequencing project: providing services to taxonomists for standard genome sequencing and annotation.</title>
        <authorList>
            <consortium name="The Broad Institute Genomics Platform"/>
            <consortium name="The Broad Institute Genome Sequencing Center for Infectious Disease"/>
            <person name="Wu L."/>
            <person name="Ma J."/>
        </authorList>
    </citation>
    <scope>NUCLEOTIDE SEQUENCE [LARGE SCALE GENOMIC DNA]</scope>
    <source>
        <strain evidence="8 9">JCM 13518</strain>
    </source>
</reference>
<keyword evidence="6 7" id="KW-0472">Membrane</keyword>
<sequence>MPNAFPALTSRWFRFMLLLQLGNALGVWSQVVAGQWVLVEGGSSALVVSLVPAAVSLPFVLLAVPMGSVVSHRRREHLMATAMTASALASGGVAVLLRLDGGGPVVLVASTAVVGVALVVIGISWQTMLPETVERTHISSATVLDGAIFNAARALGPVLAGVGLVAVGPQWVFTLNAALFGGAAVAVLVSGRRWPSQVGTREPLWRSMRSGLWFVRHSPWTRRILFRMAAFGIPAASLWALLPVVVHDRLQLTSVGLGVATGMLGLGAVVGTVVIAPLRDRLTVNVFVAGGSAVYGIALLVLASSTWPPLVIAAMVPAGMAWVGVQSTWMMLANQALPGWIRPRVIALMLCVFQGTQAIGAIAWGVLADWISPSGSLAVAAGCLALTVLGFRRRGLPPVDGLTPDPANRAGPALVDIEGPVQVEHSYVVAKENREAFVAAARDLRMSRLRLGAQAWVLLNDPASPELYVERFRLAVAADLAAHGGERLTVPEDRVRRRLEDLAEVVSAAQVLSVVDVGTNPRTTAARPWTTRTP</sequence>
<gene>
    <name evidence="8" type="ORF">GCM10009710_01430</name>
</gene>
<dbReference type="SUPFAM" id="SSF103473">
    <property type="entry name" value="MFS general substrate transporter"/>
    <property type="match status" value="1"/>
</dbReference>
<protein>
    <submittedName>
        <fullName evidence="8">MFS transporter</fullName>
    </submittedName>
</protein>
<dbReference type="Gene3D" id="1.20.1250.20">
    <property type="entry name" value="MFS general substrate transporter like domains"/>
    <property type="match status" value="1"/>
</dbReference>
<evidence type="ECO:0000256" key="2">
    <source>
        <dbReference type="ARBA" id="ARBA00022448"/>
    </source>
</evidence>
<evidence type="ECO:0000313" key="9">
    <source>
        <dbReference type="Proteomes" id="UP001501057"/>
    </source>
</evidence>
<feature type="transmembrane region" description="Helical" evidence="7">
    <location>
        <begin position="78"/>
        <end position="99"/>
    </location>
</feature>
<feature type="transmembrane region" description="Helical" evidence="7">
    <location>
        <begin position="146"/>
        <end position="167"/>
    </location>
</feature>
<feature type="transmembrane region" description="Helical" evidence="7">
    <location>
        <begin position="224"/>
        <end position="246"/>
    </location>
</feature>
<evidence type="ECO:0000256" key="7">
    <source>
        <dbReference type="SAM" id="Phobius"/>
    </source>
</evidence>
<evidence type="ECO:0000313" key="8">
    <source>
        <dbReference type="EMBL" id="GAA1724332.1"/>
    </source>
</evidence>
<name>A0ABN2JF76_9ACTN</name>
<accession>A0ABN2JF76</accession>
<keyword evidence="4 7" id="KW-0812">Transmembrane</keyword>
<evidence type="ECO:0000256" key="6">
    <source>
        <dbReference type="ARBA" id="ARBA00023136"/>
    </source>
</evidence>
<keyword evidence="2" id="KW-0813">Transport</keyword>
<evidence type="ECO:0000256" key="1">
    <source>
        <dbReference type="ARBA" id="ARBA00004651"/>
    </source>
</evidence>
<dbReference type="InterPro" id="IPR036259">
    <property type="entry name" value="MFS_trans_sf"/>
</dbReference>
<dbReference type="Pfam" id="PF05977">
    <property type="entry name" value="MFS_3"/>
    <property type="match status" value="1"/>
</dbReference>
<organism evidence="8 9">
    <name type="scientific">Aeromicrobium alkaliterrae</name>
    <dbReference type="NCBI Taxonomy" id="302168"/>
    <lineage>
        <taxon>Bacteria</taxon>
        <taxon>Bacillati</taxon>
        <taxon>Actinomycetota</taxon>
        <taxon>Actinomycetes</taxon>
        <taxon>Propionibacteriales</taxon>
        <taxon>Nocardioidaceae</taxon>
        <taxon>Aeromicrobium</taxon>
    </lineage>
</organism>
<feature type="transmembrane region" description="Helical" evidence="7">
    <location>
        <begin position="43"/>
        <end position="66"/>
    </location>
</feature>